<keyword evidence="5" id="KW-1185">Reference proteome</keyword>
<evidence type="ECO:0000313" key="4">
    <source>
        <dbReference type="EMBL" id="MBB3665918.1"/>
    </source>
</evidence>
<dbReference type="InterPro" id="IPR010998">
    <property type="entry name" value="Integrase_recombinase_N"/>
</dbReference>
<dbReference type="GO" id="GO:0006310">
    <property type="term" value="P:DNA recombination"/>
    <property type="evidence" value="ECO:0007669"/>
    <property type="project" value="UniProtKB-KW"/>
</dbReference>
<dbReference type="SUPFAM" id="SSF56349">
    <property type="entry name" value="DNA breaking-rejoining enzymes"/>
    <property type="match status" value="1"/>
</dbReference>
<dbReference type="InterPro" id="IPR011010">
    <property type="entry name" value="DNA_brk_join_enz"/>
</dbReference>
<dbReference type="GO" id="GO:0003677">
    <property type="term" value="F:DNA binding"/>
    <property type="evidence" value="ECO:0007669"/>
    <property type="project" value="UniProtKB-KW"/>
</dbReference>
<dbReference type="AlphaFoldDB" id="A0A839XXX1"/>
<dbReference type="InterPro" id="IPR050090">
    <property type="entry name" value="Tyrosine_recombinase_XerCD"/>
</dbReference>
<evidence type="ECO:0000256" key="2">
    <source>
        <dbReference type="ARBA" id="ARBA00023172"/>
    </source>
</evidence>
<dbReference type="EMBL" id="JACIBS010000009">
    <property type="protein sequence ID" value="MBB3665918.1"/>
    <property type="molecule type" value="Genomic_DNA"/>
</dbReference>
<dbReference type="Proteomes" id="UP000564573">
    <property type="component" value="Unassembled WGS sequence"/>
</dbReference>
<feature type="domain" description="Tyr recombinase" evidence="3">
    <location>
        <begin position="141"/>
        <end position="358"/>
    </location>
</feature>
<evidence type="ECO:0000259" key="3">
    <source>
        <dbReference type="PROSITE" id="PS51898"/>
    </source>
</evidence>
<dbReference type="GO" id="GO:0015074">
    <property type="term" value="P:DNA integration"/>
    <property type="evidence" value="ECO:0007669"/>
    <property type="project" value="InterPro"/>
</dbReference>
<dbReference type="Gene3D" id="1.10.150.130">
    <property type="match status" value="1"/>
</dbReference>
<dbReference type="InterPro" id="IPR002104">
    <property type="entry name" value="Integrase_catalytic"/>
</dbReference>
<name>A0A839XXX1_9PSEU</name>
<gene>
    <name evidence="4" type="ORF">FB384_004877</name>
</gene>
<dbReference type="Gene3D" id="1.10.443.10">
    <property type="entry name" value="Intergrase catalytic core"/>
    <property type="match status" value="1"/>
</dbReference>
<dbReference type="InterPro" id="IPR013762">
    <property type="entry name" value="Integrase-like_cat_sf"/>
</dbReference>
<dbReference type="Pfam" id="PF00589">
    <property type="entry name" value="Phage_integrase"/>
    <property type="match status" value="1"/>
</dbReference>
<proteinExistence type="predicted"/>
<protein>
    <submittedName>
        <fullName evidence="4">Site-specific recombinase XerD</fullName>
    </submittedName>
</protein>
<evidence type="ECO:0000313" key="5">
    <source>
        <dbReference type="Proteomes" id="UP000564573"/>
    </source>
</evidence>
<keyword evidence="2" id="KW-0233">DNA recombination</keyword>
<dbReference type="PANTHER" id="PTHR30349">
    <property type="entry name" value="PHAGE INTEGRASE-RELATED"/>
    <property type="match status" value="1"/>
</dbReference>
<sequence length="378" mass="41946">MSFDTNDTNDESDVVTRLVLGWLQTFETAKTRNAYASDIGLEPDARRWPGAPRNPRLSPLAFLPWMRDRGIDPLTVTRIDLLAWLHAQSAAGRPTTTRSRQFYSVCSLYRFLRGEGVTTVNPNDMVNTKTMKLTGKGGAERTTRPLTVAQIKAMFTAVRLDGTAHRERNLAILGVLSATGCRAAELVGLDLDHYWRESPAGPGKLRLHRKGGKWHTITVPAYEADLIDAYLRVRIDPQQSNEIALRGDVSNQTSPRRAMFTTRRGQRMSADVIQPMLNRIAALPTPDHSKQLVREAFRTLSPLIGSIHPHQFRHAYAVTAARNGQSVTQIQADLGHESLTTTQRYLSQAAEEDGSAAPTVSAIYHAGEELTLLPNEHP</sequence>
<dbReference type="RefSeq" id="WP_183787118.1">
    <property type="nucleotide sequence ID" value="NZ_JACIBS010000009.1"/>
</dbReference>
<comment type="caution">
    <text evidence="4">The sequence shown here is derived from an EMBL/GenBank/DDBJ whole genome shotgun (WGS) entry which is preliminary data.</text>
</comment>
<reference evidence="4 5" key="1">
    <citation type="submission" date="2020-08" db="EMBL/GenBank/DDBJ databases">
        <title>Sequencing the genomes of 1000 actinobacteria strains.</title>
        <authorList>
            <person name="Klenk H.-P."/>
        </authorList>
    </citation>
    <scope>NUCLEOTIDE SEQUENCE [LARGE SCALE GENOMIC DNA]</scope>
    <source>
        <strain evidence="4 5">DSM 45267</strain>
    </source>
</reference>
<dbReference type="PANTHER" id="PTHR30349:SF81">
    <property type="entry name" value="TYROSINE RECOMBINASE XERC"/>
    <property type="match status" value="1"/>
</dbReference>
<evidence type="ECO:0000256" key="1">
    <source>
        <dbReference type="ARBA" id="ARBA00023125"/>
    </source>
</evidence>
<dbReference type="SUPFAM" id="SSF47823">
    <property type="entry name" value="lambda integrase-like, N-terminal domain"/>
    <property type="match status" value="1"/>
</dbReference>
<keyword evidence="1" id="KW-0238">DNA-binding</keyword>
<dbReference type="PROSITE" id="PS51898">
    <property type="entry name" value="TYR_RECOMBINASE"/>
    <property type="match status" value="1"/>
</dbReference>
<organism evidence="4 5">
    <name type="scientific">Prauserella sediminis</name>
    <dbReference type="NCBI Taxonomy" id="577680"/>
    <lineage>
        <taxon>Bacteria</taxon>
        <taxon>Bacillati</taxon>
        <taxon>Actinomycetota</taxon>
        <taxon>Actinomycetes</taxon>
        <taxon>Pseudonocardiales</taxon>
        <taxon>Pseudonocardiaceae</taxon>
        <taxon>Prauserella</taxon>
        <taxon>Prauserella salsuginis group</taxon>
    </lineage>
</organism>
<accession>A0A839XXX1</accession>